<evidence type="ECO:0000256" key="6">
    <source>
        <dbReference type="ARBA" id="ARBA00023002"/>
    </source>
</evidence>
<comment type="function">
    <text evidence="12">Catalyzes the conversion of heme O to heme A by two successive hydroxylations of the methyl group at C8. The first hydroxylation forms heme I, the second hydroxylation results in an unstable dihydroxymethyl group, which spontaneously dehydrates, resulting in the formyl group of heme A.</text>
</comment>
<name>A0A292ZKB1_SPHSA</name>
<dbReference type="InterPro" id="IPR023754">
    <property type="entry name" value="HemeA_Synthase_type2"/>
</dbReference>
<dbReference type="InterPro" id="IPR003780">
    <property type="entry name" value="COX15/CtaA_fam"/>
</dbReference>
<comment type="similarity">
    <text evidence="12">Belongs to the COX15/CtaA family. Type 2 subfamily.</text>
</comment>
<feature type="binding site" description="axial binding residue" evidence="12">
    <location>
        <position position="288"/>
    </location>
    <ligand>
        <name>heme</name>
        <dbReference type="ChEBI" id="CHEBI:30413"/>
    </ligand>
    <ligandPart>
        <name>Fe</name>
        <dbReference type="ChEBI" id="CHEBI:18248"/>
    </ligandPart>
</feature>
<evidence type="ECO:0000256" key="1">
    <source>
        <dbReference type="ARBA" id="ARBA00001970"/>
    </source>
</evidence>
<comment type="cofactor">
    <cofactor evidence="1 12">
        <name>heme b</name>
        <dbReference type="ChEBI" id="CHEBI:60344"/>
    </cofactor>
</comment>
<evidence type="ECO:0000256" key="9">
    <source>
        <dbReference type="ARBA" id="ARBA00023136"/>
    </source>
</evidence>
<dbReference type="PANTHER" id="PTHR23289:SF2">
    <property type="entry name" value="CYTOCHROME C OXIDASE ASSEMBLY PROTEIN COX15 HOMOLOG"/>
    <property type="match status" value="1"/>
</dbReference>
<proteinExistence type="inferred from homology"/>
<protein>
    <recommendedName>
        <fullName evidence="12">Heme A synthase</fullName>
        <shortName evidence="12">HAS</shortName>
        <ecNumber evidence="12">1.17.99.9</ecNumber>
    </recommendedName>
    <alternativeName>
        <fullName evidence="12">Cytochrome aa3-controlling protein</fullName>
    </alternativeName>
</protein>
<reference evidence="13 14" key="2">
    <citation type="journal article" date="2013" name="Environ. Sci. Technol.">
        <title>The 4-tert-butylphenol-utilizing bacterium Sphingobium fuliginis OMI can degrade bisphenols via phenolic ring hydroxylation and meta-cleavage pathway.</title>
        <authorList>
            <person name="Ogata Y."/>
            <person name="Goda S."/>
            <person name="Toyama T."/>
            <person name="Sei K."/>
            <person name="Ike M."/>
        </authorList>
    </citation>
    <scope>NUCLEOTIDE SEQUENCE [LARGE SCALE GENOMIC DNA]</scope>
    <source>
        <strain evidence="13 14">OMI</strain>
    </source>
</reference>
<evidence type="ECO:0000313" key="14">
    <source>
        <dbReference type="Proteomes" id="UP000221538"/>
    </source>
</evidence>
<dbReference type="GO" id="GO:0006784">
    <property type="term" value="P:heme A biosynthetic process"/>
    <property type="evidence" value="ECO:0007669"/>
    <property type="project" value="UniProtKB-UniRule"/>
</dbReference>
<keyword evidence="8 12" id="KW-0350">Heme biosynthesis</keyword>
<keyword evidence="3 12" id="KW-0812">Transmembrane</keyword>
<evidence type="ECO:0000256" key="5">
    <source>
        <dbReference type="ARBA" id="ARBA00022989"/>
    </source>
</evidence>
<keyword evidence="12" id="KW-1003">Cell membrane</keyword>
<dbReference type="GO" id="GO:0016653">
    <property type="term" value="F:oxidoreductase activity, acting on NAD(P)H, heme protein as acceptor"/>
    <property type="evidence" value="ECO:0007669"/>
    <property type="project" value="TreeGrafter"/>
</dbReference>
<keyword evidence="6 12" id="KW-0560">Oxidoreductase</keyword>
<comment type="subunit">
    <text evidence="12">Interacts with CtaB.</text>
</comment>
<dbReference type="GO" id="GO:0120547">
    <property type="term" value="F:heme A synthase activity"/>
    <property type="evidence" value="ECO:0007669"/>
    <property type="project" value="UniProtKB-EC"/>
</dbReference>
<gene>
    <name evidence="12" type="primary">ctaA</name>
    <name evidence="13" type="ORF">SFOMI_3903</name>
</gene>
<dbReference type="HAMAP" id="MF_01665">
    <property type="entry name" value="HemeA_synth_type2"/>
    <property type="match status" value="1"/>
</dbReference>
<feature type="transmembrane region" description="Helical" evidence="12">
    <location>
        <begin position="42"/>
        <end position="62"/>
    </location>
</feature>
<dbReference type="GO" id="GO:0005886">
    <property type="term" value="C:plasma membrane"/>
    <property type="evidence" value="ECO:0007669"/>
    <property type="project" value="UniProtKB-SubCell"/>
</dbReference>
<evidence type="ECO:0000256" key="4">
    <source>
        <dbReference type="ARBA" id="ARBA00022723"/>
    </source>
</evidence>
<evidence type="ECO:0000256" key="2">
    <source>
        <dbReference type="ARBA" id="ARBA00004141"/>
    </source>
</evidence>
<evidence type="ECO:0000256" key="8">
    <source>
        <dbReference type="ARBA" id="ARBA00023133"/>
    </source>
</evidence>
<feature type="transmembrane region" description="Helical" evidence="12">
    <location>
        <begin position="187"/>
        <end position="209"/>
    </location>
</feature>
<feature type="transmembrane region" description="Helical" evidence="12">
    <location>
        <begin position="282"/>
        <end position="304"/>
    </location>
</feature>
<evidence type="ECO:0000256" key="11">
    <source>
        <dbReference type="ARBA" id="ARBA00048044"/>
    </source>
</evidence>
<reference evidence="13 14" key="1">
    <citation type="journal article" date="2013" name="Biodegradation">
        <title>Occurrence of 4-tert-butylphenol (4-t-BP) biodegradation in an aquatic sample caused by the presence of Spirodela polyrrhiza and isolation of a 4-t-BP-utilizing bacterium.</title>
        <authorList>
            <person name="Ogata Y."/>
            <person name="Toyama T."/>
            <person name="Yu N."/>
            <person name="Wang X."/>
            <person name="Sei K."/>
            <person name="Ike M."/>
        </authorList>
    </citation>
    <scope>NUCLEOTIDE SEQUENCE [LARGE SCALE GENOMIC DNA]</scope>
    <source>
        <strain evidence="13 14">OMI</strain>
    </source>
</reference>
<evidence type="ECO:0000256" key="10">
    <source>
        <dbReference type="ARBA" id="ARBA00044501"/>
    </source>
</evidence>
<comment type="pathway">
    <text evidence="10 12">Porphyrin-containing compound metabolism; heme A biosynthesis; heme A from heme O: step 1/1.</text>
</comment>
<sequence>MSTGQGYPCNRRNKRAWIGAMTATTLSRPATAVPRPAPIARWLLTVAALVFCMVVVGGITRLTESGLSITQWKPISGAIPPLTHDQWMDAFRAYQQIPEYRQLRQGMTLGDFQFIFFWEWVHRLLGRLIGVAFALPLLWFAWKRAIPQGYGFRLVALLALGGLQGAIGWWMVESGLSVRTDVSHYRLAVHLLTALFIMGGLIWTALDLLTRAKTPFARPAMLHPFAVVALLALLVQLMFGAFTAGLDAGYVSSTWPLMNDHLVPEGIEWLGSLWATLSSDPYLVHFIHRWWAWVAAILLVMLARMAKQAGQRGPSIAINAAVGTQVALGIATVVSGIALPLAVLHQAVGALVVASATWGAHALGERRG</sequence>
<feature type="transmembrane region" description="Helical" evidence="12">
    <location>
        <begin position="124"/>
        <end position="142"/>
    </location>
</feature>
<accession>A0A292ZKB1</accession>
<feature type="transmembrane region" description="Helical" evidence="12">
    <location>
        <begin position="343"/>
        <end position="363"/>
    </location>
</feature>
<evidence type="ECO:0000256" key="3">
    <source>
        <dbReference type="ARBA" id="ARBA00022692"/>
    </source>
</evidence>
<dbReference type="EMBL" id="BEWI01000032">
    <property type="protein sequence ID" value="GAY23336.1"/>
    <property type="molecule type" value="Genomic_DNA"/>
</dbReference>
<dbReference type="PANTHER" id="PTHR23289">
    <property type="entry name" value="CYTOCHROME C OXIDASE ASSEMBLY PROTEIN COX15"/>
    <property type="match status" value="1"/>
</dbReference>
<dbReference type="EC" id="1.17.99.9" evidence="12"/>
<dbReference type="Proteomes" id="UP000221538">
    <property type="component" value="Unassembled WGS sequence"/>
</dbReference>
<dbReference type="UniPathway" id="UPA00269">
    <property type="reaction ID" value="UER00713"/>
</dbReference>
<keyword evidence="4 12" id="KW-0479">Metal-binding</keyword>
<keyword evidence="5 12" id="KW-1133">Transmembrane helix</keyword>
<evidence type="ECO:0000256" key="12">
    <source>
        <dbReference type="HAMAP-Rule" id="MF_01665"/>
    </source>
</evidence>
<dbReference type="GO" id="GO:0046872">
    <property type="term" value="F:metal ion binding"/>
    <property type="evidence" value="ECO:0007669"/>
    <property type="project" value="UniProtKB-KW"/>
</dbReference>
<evidence type="ECO:0000256" key="7">
    <source>
        <dbReference type="ARBA" id="ARBA00023004"/>
    </source>
</evidence>
<feature type="transmembrane region" description="Helical" evidence="12">
    <location>
        <begin position="221"/>
        <end position="246"/>
    </location>
</feature>
<feature type="binding site" description="axial binding residue" evidence="12">
    <location>
        <position position="345"/>
    </location>
    <ligand>
        <name>heme</name>
        <dbReference type="ChEBI" id="CHEBI:30413"/>
    </ligand>
    <ligandPart>
        <name>Fe</name>
        <dbReference type="ChEBI" id="CHEBI:18248"/>
    </ligandPart>
</feature>
<keyword evidence="9 12" id="KW-0472">Membrane</keyword>
<dbReference type="Pfam" id="PF02628">
    <property type="entry name" value="COX15-CtaA"/>
    <property type="match status" value="1"/>
</dbReference>
<evidence type="ECO:0000313" key="13">
    <source>
        <dbReference type="EMBL" id="GAY23336.1"/>
    </source>
</evidence>
<organism evidence="13 14">
    <name type="scientific">Sphingobium fuliginis (strain ATCC 27551)</name>
    <dbReference type="NCBI Taxonomy" id="336203"/>
    <lineage>
        <taxon>Bacteria</taxon>
        <taxon>Pseudomonadati</taxon>
        <taxon>Pseudomonadota</taxon>
        <taxon>Alphaproteobacteria</taxon>
        <taxon>Sphingomonadales</taxon>
        <taxon>Sphingomonadaceae</taxon>
        <taxon>Sphingobium</taxon>
    </lineage>
</organism>
<feature type="transmembrane region" description="Helical" evidence="12">
    <location>
        <begin position="154"/>
        <end position="172"/>
    </location>
</feature>
<comment type="subcellular location">
    <subcellularLocation>
        <location evidence="12">Cell membrane</location>
        <topology evidence="12">Multi-pass membrane protein</topology>
    </subcellularLocation>
    <subcellularLocation>
        <location evidence="2">Membrane</location>
        <topology evidence="2">Multi-pass membrane protein</topology>
    </subcellularLocation>
</comment>
<dbReference type="AlphaFoldDB" id="A0A292ZKB1"/>
<keyword evidence="7 12" id="KW-0408">Iron</keyword>
<comment type="caution">
    <text evidence="13">The sequence shown here is derived from an EMBL/GenBank/DDBJ whole genome shotgun (WGS) entry which is preliminary data.</text>
</comment>
<feature type="transmembrane region" description="Helical" evidence="12">
    <location>
        <begin position="316"/>
        <end position="337"/>
    </location>
</feature>
<comment type="catalytic activity">
    <reaction evidence="11">
        <text>Fe(II)-heme o + 2 A + H2O = Fe(II)-heme a + 2 AH2</text>
        <dbReference type="Rhea" id="RHEA:63388"/>
        <dbReference type="ChEBI" id="CHEBI:13193"/>
        <dbReference type="ChEBI" id="CHEBI:15377"/>
        <dbReference type="ChEBI" id="CHEBI:17499"/>
        <dbReference type="ChEBI" id="CHEBI:60530"/>
        <dbReference type="ChEBI" id="CHEBI:61715"/>
        <dbReference type="EC" id="1.17.99.9"/>
    </reaction>
    <physiologicalReaction direction="left-to-right" evidence="11">
        <dbReference type="Rhea" id="RHEA:63389"/>
    </physiologicalReaction>
</comment>